<gene>
    <name evidence="1" type="ordered locus">Rahaq_1980</name>
</gene>
<evidence type="ECO:0000313" key="2">
    <source>
        <dbReference type="Proteomes" id="UP000007257"/>
    </source>
</evidence>
<reference evidence="1 2" key="2">
    <citation type="journal article" date="2012" name="J. Bacteriol.">
        <title>Complete Genome Sequence of Rahnella sp. Strain Y9602, a Gammaproteobacterium Isolate from Metal- and Radionuclide-Contaminated Soil.</title>
        <authorList>
            <person name="Martinez R.J."/>
            <person name="Bruce D."/>
            <person name="Detter C."/>
            <person name="Goodwin L.A."/>
            <person name="Han J."/>
            <person name="Han C.S."/>
            <person name="Held B."/>
            <person name="Land M.L."/>
            <person name="Mikhailova N."/>
            <person name="Nolan M."/>
            <person name="Pennacchio L."/>
            <person name="Pitluck S."/>
            <person name="Tapia R."/>
            <person name="Woyke T."/>
            <person name="Sobecky P.A."/>
        </authorList>
    </citation>
    <scope>NUCLEOTIDE SEQUENCE [LARGE SCALE GENOMIC DNA]</scope>
    <source>
        <strain evidence="1 2">Y9602</strain>
    </source>
</reference>
<dbReference type="EMBL" id="CP002505">
    <property type="protein sequence ID" value="ADW73595.1"/>
    <property type="molecule type" value="Genomic_DNA"/>
</dbReference>
<dbReference type="Proteomes" id="UP000007257">
    <property type="component" value="Chromosome"/>
</dbReference>
<dbReference type="RefSeq" id="WP_013575297.1">
    <property type="nucleotide sequence ID" value="NC_015061.1"/>
</dbReference>
<evidence type="ECO:0000313" key="1">
    <source>
        <dbReference type="EMBL" id="ADW73595.1"/>
    </source>
</evidence>
<dbReference type="AlphaFoldDB" id="A0A0H3FBU8"/>
<dbReference type="eggNOG" id="COG0655">
    <property type="taxonomic scope" value="Bacteria"/>
</dbReference>
<proteinExistence type="predicted"/>
<dbReference type="HOGENOM" id="CLU_3121828_0_0_6"/>
<reference evidence="2" key="1">
    <citation type="submission" date="2011-01" db="EMBL/GenBank/DDBJ databases">
        <title>Complete sequence of chromosome of Rahnella sp. Y9602.</title>
        <authorList>
            <consortium name="US DOE Joint Genome Institute"/>
            <person name="Lucas S."/>
            <person name="Copeland A."/>
            <person name="Lapidus A."/>
            <person name="Cheng J.-F."/>
            <person name="Goodwin L."/>
            <person name="Pitluck S."/>
            <person name="Lu M."/>
            <person name="Detter J.C."/>
            <person name="Han C."/>
            <person name="Tapia R."/>
            <person name="Land M."/>
            <person name="Hauser L."/>
            <person name="Kyrpides N."/>
            <person name="Ivanova N."/>
            <person name="Ovchinnikova G."/>
            <person name="Pagani I."/>
            <person name="Sobecky P.A."/>
            <person name="Martinez R.J."/>
            <person name="Woyke T."/>
        </authorList>
    </citation>
    <scope>NUCLEOTIDE SEQUENCE [LARGE SCALE GENOMIC DNA]</scope>
    <source>
        <strain evidence="2">Y9602</strain>
    </source>
</reference>
<name>A0A0H3FBU8_RAHSY</name>
<sequence length="50" mass="5676">MGFLSEFFARITGSKTRQDTVKTSPQQELKMAKVLVLYHSMYGHIETVIG</sequence>
<organism evidence="1 2">
    <name type="scientific">Rahnella sp. (strain Y9602)</name>
    <dbReference type="NCBI Taxonomy" id="2703885"/>
    <lineage>
        <taxon>Bacteria</taxon>
        <taxon>Pseudomonadati</taxon>
        <taxon>Pseudomonadota</taxon>
        <taxon>Gammaproteobacteria</taxon>
        <taxon>Enterobacterales</taxon>
        <taxon>Yersiniaceae</taxon>
        <taxon>Rahnella</taxon>
    </lineage>
</organism>
<accession>A0A0H3FBU8</accession>
<protein>
    <submittedName>
        <fullName evidence="1">Uncharacterized protein</fullName>
    </submittedName>
</protein>
<dbReference type="KEGG" id="rah:Rahaq_1980"/>